<organism evidence="2 3">
    <name type="scientific">Riccia sorocarpa</name>
    <dbReference type="NCBI Taxonomy" id="122646"/>
    <lineage>
        <taxon>Eukaryota</taxon>
        <taxon>Viridiplantae</taxon>
        <taxon>Streptophyta</taxon>
        <taxon>Embryophyta</taxon>
        <taxon>Marchantiophyta</taxon>
        <taxon>Marchantiopsida</taxon>
        <taxon>Marchantiidae</taxon>
        <taxon>Marchantiales</taxon>
        <taxon>Ricciaceae</taxon>
        <taxon>Riccia</taxon>
    </lineage>
</organism>
<gene>
    <name evidence="2" type="ORF">R1sor_025614</name>
</gene>
<evidence type="ECO:0000256" key="1">
    <source>
        <dbReference type="SAM" id="MobiDB-lite"/>
    </source>
</evidence>
<proteinExistence type="predicted"/>
<evidence type="ECO:0000313" key="2">
    <source>
        <dbReference type="EMBL" id="KAL3675666.1"/>
    </source>
</evidence>
<feature type="compositionally biased region" description="Low complexity" evidence="1">
    <location>
        <begin position="24"/>
        <end position="39"/>
    </location>
</feature>
<evidence type="ECO:0000313" key="3">
    <source>
        <dbReference type="Proteomes" id="UP001633002"/>
    </source>
</evidence>
<feature type="compositionally biased region" description="Basic and acidic residues" evidence="1">
    <location>
        <begin position="62"/>
        <end position="73"/>
    </location>
</feature>
<dbReference type="AlphaFoldDB" id="A0ABD3GAG3"/>
<name>A0ABD3GAG3_9MARC</name>
<comment type="caution">
    <text evidence="2">The sequence shown here is derived from an EMBL/GenBank/DDBJ whole genome shotgun (WGS) entry which is preliminary data.</text>
</comment>
<keyword evidence="3" id="KW-1185">Reference proteome</keyword>
<dbReference type="Proteomes" id="UP001633002">
    <property type="component" value="Unassembled WGS sequence"/>
</dbReference>
<feature type="region of interest" description="Disordered" evidence="1">
    <location>
        <begin position="24"/>
        <end position="43"/>
    </location>
</feature>
<reference evidence="2 3" key="1">
    <citation type="submission" date="2024-09" db="EMBL/GenBank/DDBJ databases">
        <title>Chromosome-scale assembly of Riccia sorocarpa.</title>
        <authorList>
            <person name="Paukszto L."/>
        </authorList>
    </citation>
    <scope>NUCLEOTIDE SEQUENCE [LARGE SCALE GENOMIC DNA]</scope>
    <source>
        <strain evidence="2">LP-2024</strain>
        <tissue evidence="2">Aerial parts of the thallus</tissue>
    </source>
</reference>
<protein>
    <submittedName>
        <fullName evidence="2">Uncharacterized protein</fullName>
    </submittedName>
</protein>
<feature type="region of interest" description="Disordered" evidence="1">
    <location>
        <begin position="62"/>
        <end position="81"/>
    </location>
</feature>
<accession>A0ABD3GAG3</accession>
<dbReference type="EMBL" id="JBJQOH010000008">
    <property type="protein sequence ID" value="KAL3675666.1"/>
    <property type="molecule type" value="Genomic_DNA"/>
</dbReference>
<sequence length="81" mass="8772">MATVWATGVTLPVINGQGLGVRAAAGKKQPAKGGRQQPQVQKSEKGFLDRVLEWMDKESFSETDPVLRGDDKGFMAPWTGI</sequence>